<proteinExistence type="predicted"/>
<evidence type="ECO:0000256" key="1">
    <source>
        <dbReference type="SAM" id="MobiDB-lite"/>
    </source>
</evidence>
<keyword evidence="3" id="KW-1185">Reference proteome</keyword>
<dbReference type="AlphaFoldDB" id="A0A6G1H770"/>
<organism evidence="2 3">
    <name type="scientific">Aulographum hederae CBS 113979</name>
    <dbReference type="NCBI Taxonomy" id="1176131"/>
    <lineage>
        <taxon>Eukaryota</taxon>
        <taxon>Fungi</taxon>
        <taxon>Dikarya</taxon>
        <taxon>Ascomycota</taxon>
        <taxon>Pezizomycotina</taxon>
        <taxon>Dothideomycetes</taxon>
        <taxon>Pleosporomycetidae</taxon>
        <taxon>Aulographales</taxon>
        <taxon>Aulographaceae</taxon>
    </lineage>
</organism>
<sequence>MNPYVVPLLSISQHMTHPPSPWPAKQDPPHDTPSLASPSLSYAKEEVWKGSPRTSSRVASNSLSLPAGPRRAHPRQEVRTAGRPSGACARGACIQSLARGRRGVGICILPHTRLPHWRRCSVGGEAMADDERGDRGGRVISNATSVMTFVCQGALWLGTPVDRGILSGAGRVLGFSRSAVSRHA</sequence>
<feature type="compositionally biased region" description="Polar residues" evidence="1">
    <location>
        <begin position="52"/>
        <end position="64"/>
    </location>
</feature>
<dbReference type="Proteomes" id="UP000800041">
    <property type="component" value="Unassembled WGS sequence"/>
</dbReference>
<gene>
    <name evidence="2" type="ORF">K402DRAFT_21196</name>
</gene>
<evidence type="ECO:0000313" key="3">
    <source>
        <dbReference type="Proteomes" id="UP000800041"/>
    </source>
</evidence>
<reference evidence="2" key="1">
    <citation type="journal article" date="2020" name="Stud. Mycol.">
        <title>101 Dothideomycetes genomes: a test case for predicting lifestyles and emergence of pathogens.</title>
        <authorList>
            <person name="Haridas S."/>
            <person name="Albert R."/>
            <person name="Binder M."/>
            <person name="Bloem J."/>
            <person name="Labutti K."/>
            <person name="Salamov A."/>
            <person name="Andreopoulos B."/>
            <person name="Baker S."/>
            <person name="Barry K."/>
            <person name="Bills G."/>
            <person name="Bluhm B."/>
            <person name="Cannon C."/>
            <person name="Castanera R."/>
            <person name="Culley D."/>
            <person name="Daum C."/>
            <person name="Ezra D."/>
            <person name="Gonzalez J."/>
            <person name="Henrissat B."/>
            <person name="Kuo A."/>
            <person name="Liang C."/>
            <person name="Lipzen A."/>
            <person name="Lutzoni F."/>
            <person name="Magnuson J."/>
            <person name="Mondo S."/>
            <person name="Nolan M."/>
            <person name="Ohm R."/>
            <person name="Pangilinan J."/>
            <person name="Park H.-J."/>
            <person name="Ramirez L."/>
            <person name="Alfaro M."/>
            <person name="Sun H."/>
            <person name="Tritt A."/>
            <person name="Yoshinaga Y."/>
            <person name="Zwiers L.-H."/>
            <person name="Turgeon B."/>
            <person name="Goodwin S."/>
            <person name="Spatafora J."/>
            <person name="Crous P."/>
            <person name="Grigoriev I."/>
        </authorList>
    </citation>
    <scope>NUCLEOTIDE SEQUENCE</scope>
    <source>
        <strain evidence="2">CBS 113979</strain>
    </source>
</reference>
<protein>
    <submittedName>
        <fullName evidence="2">Uncharacterized protein</fullName>
    </submittedName>
</protein>
<name>A0A6G1H770_9PEZI</name>
<feature type="region of interest" description="Disordered" evidence="1">
    <location>
        <begin position="16"/>
        <end position="86"/>
    </location>
</feature>
<accession>A0A6G1H770</accession>
<dbReference type="EMBL" id="ML977147">
    <property type="protein sequence ID" value="KAF1988849.1"/>
    <property type="molecule type" value="Genomic_DNA"/>
</dbReference>
<evidence type="ECO:0000313" key="2">
    <source>
        <dbReference type="EMBL" id="KAF1988849.1"/>
    </source>
</evidence>